<reference evidence="1" key="2">
    <citation type="journal article" date="2015" name="Fish Shellfish Immunol.">
        <title>Early steps in the European eel (Anguilla anguilla)-Vibrio vulnificus interaction in the gills: Role of the RtxA13 toxin.</title>
        <authorList>
            <person name="Callol A."/>
            <person name="Pajuelo D."/>
            <person name="Ebbesson L."/>
            <person name="Teles M."/>
            <person name="MacKenzie S."/>
            <person name="Amaro C."/>
        </authorList>
    </citation>
    <scope>NUCLEOTIDE SEQUENCE</scope>
</reference>
<accession>A0A0E9RHL3</accession>
<evidence type="ECO:0000313" key="1">
    <source>
        <dbReference type="EMBL" id="JAH27818.1"/>
    </source>
</evidence>
<reference evidence="1" key="1">
    <citation type="submission" date="2014-11" db="EMBL/GenBank/DDBJ databases">
        <authorList>
            <person name="Amaro Gonzalez C."/>
        </authorList>
    </citation>
    <scope>NUCLEOTIDE SEQUENCE</scope>
</reference>
<sequence length="21" mass="2441">MLQTPAYVQQKFSHLHINSVV</sequence>
<protein>
    <submittedName>
        <fullName evidence="1">Uncharacterized protein</fullName>
    </submittedName>
</protein>
<organism evidence="1">
    <name type="scientific">Anguilla anguilla</name>
    <name type="common">European freshwater eel</name>
    <name type="synonym">Muraena anguilla</name>
    <dbReference type="NCBI Taxonomy" id="7936"/>
    <lineage>
        <taxon>Eukaryota</taxon>
        <taxon>Metazoa</taxon>
        <taxon>Chordata</taxon>
        <taxon>Craniata</taxon>
        <taxon>Vertebrata</taxon>
        <taxon>Euteleostomi</taxon>
        <taxon>Actinopterygii</taxon>
        <taxon>Neopterygii</taxon>
        <taxon>Teleostei</taxon>
        <taxon>Anguilliformes</taxon>
        <taxon>Anguillidae</taxon>
        <taxon>Anguilla</taxon>
    </lineage>
</organism>
<dbReference type="AlphaFoldDB" id="A0A0E9RHL3"/>
<name>A0A0E9RHL3_ANGAN</name>
<proteinExistence type="predicted"/>
<dbReference type="EMBL" id="GBXM01080759">
    <property type="protein sequence ID" value="JAH27818.1"/>
    <property type="molecule type" value="Transcribed_RNA"/>
</dbReference>